<feature type="transmembrane region" description="Helical" evidence="1">
    <location>
        <begin position="91"/>
        <end position="111"/>
    </location>
</feature>
<name>A0A8R1I1P0_CAEJA</name>
<keyword evidence="1" id="KW-0472">Membrane</keyword>
<protein>
    <submittedName>
        <fullName evidence="2">Uncharacterized protein</fullName>
    </submittedName>
</protein>
<dbReference type="Pfam" id="PF10318">
    <property type="entry name" value="7TM_GPCR_Srh"/>
    <property type="match status" value="1"/>
</dbReference>
<keyword evidence="1" id="KW-0812">Transmembrane</keyword>
<dbReference type="InterPro" id="IPR019422">
    <property type="entry name" value="7TM_GPCR_serpentine_rcpt_Srh"/>
</dbReference>
<dbReference type="PANTHER" id="PTHR47405">
    <property type="entry name" value="SERPENTINE RECEPTOR, CLASS H-RELATED"/>
    <property type="match status" value="1"/>
</dbReference>
<evidence type="ECO:0000256" key="1">
    <source>
        <dbReference type="SAM" id="Phobius"/>
    </source>
</evidence>
<dbReference type="Proteomes" id="UP000005237">
    <property type="component" value="Unassembled WGS sequence"/>
</dbReference>
<dbReference type="AlphaFoldDB" id="A0A8R1I1P0"/>
<dbReference type="PANTHER" id="PTHR47405:SF4">
    <property type="entry name" value="SERPENTINE RECEPTOR, CLASS H"/>
    <property type="match status" value="1"/>
</dbReference>
<evidence type="ECO:0000313" key="2">
    <source>
        <dbReference type="EnsemblMetazoa" id="CJA17160.1"/>
    </source>
</evidence>
<dbReference type="EnsemblMetazoa" id="CJA17160.1">
    <property type="protein sequence ID" value="CJA17160.1"/>
    <property type="gene ID" value="WBGene00136364"/>
</dbReference>
<keyword evidence="3" id="KW-1185">Reference proteome</keyword>
<feature type="transmembrane region" description="Helical" evidence="1">
    <location>
        <begin position="49"/>
        <end position="71"/>
    </location>
</feature>
<feature type="transmembrane region" description="Helical" evidence="1">
    <location>
        <begin position="7"/>
        <end position="29"/>
    </location>
</feature>
<accession>A0A8R1I1P0</accession>
<organism evidence="2 3">
    <name type="scientific">Caenorhabditis japonica</name>
    <dbReference type="NCBI Taxonomy" id="281687"/>
    <lineage>
        <taxon>Eukaryota</taxon>
        <taxon>Metazoa</taxon>
        <taxon>Ecdysozoa</taxon>
        <taxon>Nematoda</taxon>
        <taxon>Chromadorea</taxon>
        <taxon>Rhabditida</taxon>
        <taxon>Rhabditina</taxon>
        <taxon>Rhabditomorpha</taxon>
        <taxon>Rhabditoidea</taxon>
        <taxon>Rhabditidae</taxon>
        <taxon>Peloderinae</taxon>
        <taxon>Caenorhabditis</taxon>
    </lineage>
</organism>
<evidence type="ECO:0000313" key="3">
    <source>
        <dbReference type="Proteomes" id="UP000005237"/>
    </source>
</evidence>
<proteinExistence type="predicted"/>
<keyword evidence="1" id="KW-1133">Transmembrane helix</keyword>
<sequence length="132" mass="15117">MHKYRDYLVVHILSGVILEFHMGNVMGAFLPFPWACICCNGLLAQFCPIMFQIFIVFLVFTGYSAIALFGFRMKAATQHAPQSKLNKISIVFKYAFIISAAVLFVVTVLIYPDLKYQREYKVKKEQVGFFKG</sequence>
<reference evidence="3" key="1">
    <citation type="submission" date="2010-08" db="EMBL/GenBank/DDBJ databases">
        <authorList>
            <consortium name="Caenorhabditis japonica Sequencing Consortium"/>
            <person name="Wilson R.K."/>
        </authorList>
    </citation>
    <scope>NUCLEOTIDE SEQUENCE [LARGE SCALE GENOMIC DNA]</scope>
    <source>
        <strain evidence="3">DF5081</strain>
    </source>
</reference>
<reference evidence="2" key="2">
    <citation type="submission" date="2022-06" db="UniProtKB">
        <authorList>
            <consortium name="EnsemblMetazoa"/>
        </authorList>
    </citation>
    <scope>IDENTIFICATION</scope>
    <source>
        <strain evidence="2">DF5081</strain>
    </source>
</reference>